<reference evidence="3 4" key="1">
    <citation type="submission" date="2019-03" db="EMBL/GenBank/DDBJ databases">
        <title>Ramlibacter henchirensis DSM 14656, whole genome shotgun sequence.</title>
        <authorList>
            <person name="Zhang X."/>
            <person name="Feng G."/>
            <person name="Zhu H."/>
        </authorList>
    </citation>
    <scope>NUCLEOTIDE SEQUENCE [LARGE SCALE GENOMIC DNA]</scope>
    <source>
        <strain evidence="3 4">DSM 14656</strain>
    </source>
</reference>
<dbReference type="OrthoDB" id="8915684at2"/>
<gene>
    <name evidence="3" type="ORF">EZ313_09080</name>
</gene>
<proteinExistence type="predicted"/>
<evidence type="ECO:0000256" key="2">
    <source>
        <dbReference type="SAM" id="SignalP"/>
    </source>
</evidence>
<comment type="caution">
    <text evidence="3">The sequence shown here is derived from an EMBL/GenBank/DDBJ whole genome shotgun (WGS) entry which is preliminary data.</text>
</comment>
<protein>
    <recommendedName>
        <fullName evidence="5">Serine/threonine protein kinase</fullName>
    </recommendedName>
</protein>
<keyword evidence="4" id="KW-1185">Reference proteome</keyword>
<keyword evidence="2" id="KW-0732">Signal</keyword>
<dbReference type="Proteomes" id="UP000298180">
    <property type="component" value="Unassembled WGS sequence"/>
</dbReference>
<dbReference type="RefSeq" id="WP_135262843.1">
    <property type="nucleotide sequence ID" value="NZ_SMLM01000001.1"/>
</dbReference>
<evidence type="ECO:0000313" key="4">
    <source>
        <dbReference type="Proteomes" id="UP000298180"/>
    </source>
</evidence>
<feature type="chain" id="PRO_5021459612" description="Serine/threonine protein kinase" evidence="2">
    <location>
        <begin position="23"/>
        <end position="166"/>
    </location>
</feature>
<feature type="compositionally biased region" description="Polar residues" evidence="1">
    <location>
        <begin position="92"/>
        <end position="101"/>
    </location>
</feature>
<dbReference type="EMBL" id="SMLM01000001">
    <property type="protein sequence ID" value="TFZ06756.1"/>
    <property type="molecule type" value="Genomic_DNA"/>
</dbReference>
<name>A0A4Z0C529_9BURK</name>
<evidence type="ECO:0008006" key="5">
    <source>
        <dbReference type="Google" id="ProtNLM"/>
    </source>
</evidence>
<feature type="region of interest" description="Disordered" evidence="1">
    <location>
        <begin position="28"/>
        <end position="166"/>
    </location>
</feature>
<evidence type="ECO:0000256" key="1">
    <source>
        <dbReference type="SAM" id="MobiDB-lite"/>
    </source>
</evidence>
<feature type="compositionally biased region" description="Low complexity" evidence="1">
    <location>
        <begin position="69"/>
        <end position="80"/>
    </location>
</feature>
<sequence length="166" mass="16610">MNKAKTTVSLLLAGLMAGGAWAQTASATSDVPVKAGEASTQTRGQPNMATSNAPGAAAPVTSASGAPVQSATSSQGATSTHVMGAGREIPHHSSTVTSNVPTKAGEASTMTNGVPNMATHNANPDGSRVITPPVLEVQRVPQQAGEASTMIGGRPNANPEDPAYRR</sequence>
<accession>A0A4Z0C529</accession>
<feature type="compositionally biased region" description="Polar residues" evidence="1">
    <location>
        <begin position="38"/>
        <end position="53"/>
    </location>
</feature>
<organism evidence="3 4">
    <name type="scientific">Ramlibacter henchirensis</name>
    <dbReference type="NCBI Taxonomy" id="204072"/>
    <lineage>
        <taxon>Bacteria</taxon>
        <taxon>Pseudomonadati</taxon>
        <taxon>Pseudomonadota</taxon>
        <taxon>Betaproteobacteria</taxon>
        <taxon>Burkholderiales</taxon>
        <taxon>Comamonadaceae</taxon>
        <taxon>Ramlibacter</taxon>
    </lineage>
</organism>
<evidence type="ECO:0000313" key="3">
    <source>
        <dbReference type="EMBL" id="TFZ06756.1"/>
    </source>
</evidence>
<dbReference type="AlphaFoldDB" id="A0A4Z0C529"/>
<feature type="signal peptide" evidence="2">
    <location>
        <begin position="1"/>
        <end position="22"/>
    </location>
</feature>
<feature type="compositionally biased region" description="Polar residues" evidence="1">
    <location>
        <begin position="108"/>
        <end position="124"/>
    </location>
</feature>